<name>A0A644WR53_9ZZZZ</name>
<evidence type="ECO:0000259" key="2">
    <source>
        <dbReference type="Pfam" id="PF01558"/>
    </source>
</evidence>
<dbReference type="GO" id="GO:0016903">
    <property type="term" value="F:oxidoreductase activity, acting on the aldehyde or oxo group of donors"/>
    <property type="evidence" value="ECO:0007669"/>
    <property type="project" value="InterPro"/>
</dbReference>
<dbReference type="PANTHER" id="PTHR42730">
    <property type="entry name" value="2-OXOGLUTARATE SYNTHASE SUBUNIT KORC"/>
    <property type="match status" value="1"/>
</dbReference>
<comment type="caution">
    <text evidence="3">The sequence shown here is derived from an EMBL/GenBank/DDBJ whole genome shotgun (WGS) entry which is preliminary data.</text>
</comment>
<gene>
    <name evidence="3" type="ORF">SDC9_52685</name>
</gene>
<accession>A0A644WR53</accession>
<reference evidence="3" key="1">
    <citation type="submission" date="2019-08" db="EMBL/GenBank/DDBJ databases">
        <authorList>
            <person name="Kucharzyk K."/>
            <person name="Murdoch R.W."/>
            <person name="Higgins S."/>
            <person name="Loffler F."/>
        </authorList>
    </citation>
    <scope>NUCLEOTIDE SEQUENCE</scope>
</reference>
<dbReference type="InterPro" id="IPR019752">
    <property type="entry name" value="Pyrv/ketoisovalerate_OxRed_cat"/>
</dbReference>
<dbReference type="Pfam" id="PF01558">
    <property type="entry name" value="POR"/>
    <property type="match status" value="1"/>
</dbReference>
<dbReference type="PANTHER" id="PTHR42730:SF1">
    <property type="entry name" value="2-OXOGLUTARATE SYNTHASE SUBUNIT KORC"/>
    <property type="match status" value="1"/>
</dbReference>
<dbReference type="SUPFAM" id="SSF53323">
    <property type="entry name" value="Pyruvate-ferredoxin oxidoreductase, PFOR, domain III"/>
    <property type="match status" value="1"/>
</dbReference>
<proteinExistence type="predicted"/>
<evidence type="ECO:0000256" key="1">
    <source>
        <dbReference type="ARBA" id="ARBA00023002"/>
    </source>
</evidence>
<dbReference type="InterPro" id="IPR002869">
    <property type="entry name" value="Pyrv_flavodox_OxRed_cen"/>
</dbReference>
<sequence length="175" mass="18884">MEVKIVLSGVGGQGLISTGEIMGQAASVFENLNATLTASYGSETRGTFTKSDLIISNEMITYPNIDKPDLVLCLAQVAYDRYVGTFEDATKIFYDSQSVVKAQNAKGEHLGYPFRTMSLELGNLSVANTIAMGVMIRKTGVLKKESVMAAIASRFEGKQKVIDINEKALDLGMSL</sequence>
<dbReference type="AlphaFoldDB" id="A0A644WR53"/>
<keyword evidence="1" id="KW-0560">Oxidoreductase</keyword>
<dbReference type="InterPro" id="IPR052554">
    <property type="entry name" value="2-oxoglutarate_synth_KorC"/>
</dbReference>
<dbReference type="EMBL" id="VSSQ01001224">
    <property type="protein sequence ID" value="MPM06386.1"/>
    <property type="molecule type" value="Genomic_DNA"/>
</dbReference>
<evidence type="ECO:0000313" key="3">
    <source>
        <dbReference type="EMBL" id="MPM06386.1"/>
    </source>
</evidence>
<protein>
    <recommendedName>
        <fullName evidence="2">Pyruvate/ketoisovalerate oxidoreductase catalytic domain-containing protein</fullName>
    </recommendedName>
</protein>
<feature type="domain" description="Pyruvate/ketoisovalerate oxidoreductase catalytic" evidence="2">
    <location>
        <begin position="11"/>
        <end position="173"/>
    </location>
</feature>
<dbReference type="Gene3D" id="3.40.920.10">
    <property type="entry name" value="Pyruvate-ferredoxin oxidoreductase, PFOR, domain III"/>
    <property type="match status" value="1"/>
</dbReference>
<organism evidence="3">
    <name type="scientific">bioreactor metagenome</name>
    <dbReference type="NCBI Taxonomy" id="1076179"/>
    <lineage>
        <taxon>unclassified sequences</taxon>
        <taxon>metagenomes</taxon>
        <taxon>ecological metagenomes</taxon>
    </lineage>
</organism>